<sequence length="481" mass="52085">MFATSLEEWLCFTSEMESPLPCLETAPDIRRIPFVLENDRASGTGTGTSDDGQKYDVVLFCHGMYGMRPKHKFIKGALEMLVVRPQGGIVGVLHRDGALDLDGLLCYRMASFPTGVVRVADDNEDADVDKVIRAGRREVCLALGRREETHPDHLLFGSPDLMVAFTQHATALPELTAQVLKHGIGLTVIGGGHSSHCRLPNVVSVDMGAFDKVHILPSGEDGGDSGSDSTSLVVAKGGCKTGSSARAWRLHGLPCDAIVGAVVVSVESSQILCVGRVPSQHQPAGAACPENETDLLWAMKGAGTSFGIVLSDNLDARRKLSGFDKFVAQNLLRNCSTDAYLYWDAGQLHLGVTMFEASTTPLTSEHARPHPQKPFGGRKMISKPWTASLCLRPSYNKDNSNSNNARSDITALDYRPSLIFDNDTIGKEAAKRFAEHYLLPFVHGDLQRLANTVRLVPDFPRPGIEFRNVLGISQQLGGLAL</sequence>
<dbReference type="EMBL" id="KN846982">
    <property type="protein sequence ID" value="KIW96987.1"/>
    <property type="molecule type" value="Genomic_DNA"/>
</dbReference>
<dbReference type="SUPFAM" id="SSF56176">
    <property type="entry name" value="FAD-binding/transporter-associated domain-like"/>
    <property type="match status" value="1"/>
</dbReference>
<evidence type="ECO:0000256" key="4">
    <source>
        <dbReference type="ARBA" id="ARBA00023002"/>
    </source>
</evidence>
<name>A0A0D2GF56_CLAB1</name>
<dbReference type="PANTHER" id="PTHR42973">
    <property type="entry name" value="BINDING OXIDOREDUCTASE, PUTATIVE (AFU_ORTHOLOGUE AFUA_1G17690)-RELATED"/>
    <property type="match status" value="1"/>
</dbReference>
<protein>
    <submittedName>
        <fullName evidence="5">Uncharacterized protein</fullName>
    </submittedName>
</protein>
<organism evidence="5">
    <name type="scientific">Cladophialophora bantiana (strain ATCC 10958 / CBS 173.52 / CDC B-1940 / NIH 8579)</name>
    <name type="common">Xylohypha bantiana</name>
    <dbReference type="NCBI Taxonomy" id="1442370"/>
    <lineage>
        <taxon>Eukaryota</taxon>
        <taxon>Fungi</taxon>
        <taxon>Dikarya</taxon>
        <taxon>Ascomycota</taxon>
        <taxon>Pezizomycotina</taxon>
        <taxon>Eurotiomycetes</taxon>
        <taxon>Chaetothyriomycetidae</taxon>
        <taxon>Chaetothyriales</taxon>
        <taxon>Herpotrichiellaceae</taxon>
        <taxon>Cladophialophora</taxon>
    </lineage>
</organism>
<dbReference type="GeneID" id="27695306"/>
<dbReference type="GO" id="GO:0016491">
    <property type="term" value="F:oxidoreductase activity"/>
    <property type="evidence" value="ECO:0007669"/>
    <property type="project" value="UniProtKB-KW"/>
</dbReference>
<proteinExistence type="inferred from homology"/>
<dbReference type="PANTHER" id="PTHR42973:SF25">
    <property type="entry name" value="PHOSPHOMEVALONATE KINASE"/>
    <property type="match status" value="1"/>
</dbReference>
<dbReference type="GO" id="GO:0050660">
    <property type="term" value="F:flavin adenine dinucleotide binding"/>
    <property type="evidence" value="ECO:0007669"/>
    <property type="project" value="InterPro"/>
</dbReference>
<evidence type="ECO:0000256" key="1">
    <source>
        <dbReference type="ARBA" id="ARBA00005466"/>
    </source>
</evidence>
<dbReference type="InterPro" id="IPR016169">
    <property type="entry name" value="FAD-bd_PCMH_sub2"/>
</dbReference>
<dbReference type="OrthoDB" id="4149894at2759"/>
<dbReference type="HOGENOM" id="CLU_567404_0_0_1"/>
<reference evidence="5" key="1">
    <citation type="submission" date="2015-01" db="EMBL/GenBank/DDBJ databases">
        <title>The Genome Sequence of Cladophialophora bantiana CBS 173.52.</title>
        <authorList>
            <consortium name="The Broad Institute Genomics Platform"/>
            <person name="Cuomo C."/>
            <person name="de Hoog S."/>
            <person name="Gorbushina A."/>
            <person name="Stielow B."/>
            <person name="Teixiera M."/>
            <person name="Abouelleil A."/>
            <person name="Chapman S.B."/>
            <person name="Priest M."/>
            <person name="Young S.K."/>
            <person name="Wortman J."/>
            <person name="Nusbaum C."/>
            <person name="Birren B."/>
        </authorList>
    </citation>
    <scope>NUCLEOTIDE SEQUENCE [LARGE SCALE GENOMIC DNA]</scope>
    <source>
        <strain evidence="5">CBS 173.52</strain>
    </source>
</reference>
<dbReference type="InterPro" id="IPR036318">
    <property type="entry name" value="FAD-bd_PCMH-like_sf"/>
</dbReference>
<keyword evidence="2" id="KW-0285">Flavoprotein</keyword>
<dbReference type="VEuPathDB" id="FungiDB:Z519_02378"/>
<gene>
    <name evidence="5" type="ORF">Z519_02378</name>
</gene>
<evidence type="ECO:0000256" key="3">
    <source>
        <dbReference type="ARBA" id="ARBA00022827"/>
    </source>
</evidence>
<accession>A0A0D2GF56</accession>
<dbReference type="Gene3D" id="3.30.465.10">
    <property type="match status" value="1"/>
</dbReference>
<evidence type="ECO:0000256" key="2">
    <source>
        <dbReference type="ARBA" id="ARBA00022630"/>
    </source>
</evidence>
<dbReference type="AlphaFoldDB" id="A0A0D2GF56"/>
<dbReference type="InterPro" id="IPR050416">
    <property type="entry name" value="FAD-linked_Oxidoreductase"/>
</dbReference>
<comment type="similarity">
    <text evidence="1">Belongs to the oxygen-dependent FAD-linked oxidoreductase family.</text>
</comment>
<evidence type="ECO:0000313" key="5">
    <source>
        <dbReference type="EMBL" id="KIW96987.1"/>
    </source>
</evidence>
<keyword evidence="3" id="KW-0274">FAD</keyword>
<keyword evidence="4" id="KW-0560">Oxidoreductase</keyword>
<dbReference type="RefSeq" id="XP_016623656.1">
    <property type="nucleotide sequence ID" value="XM_016760135.1"/>
</dbReference>